<organism evidence="3 4">
    <name type="scientific">Brevibacterium daeguense</name>
    <dbReference type="NCBI Taxonomy" id="909936"/>
    <lineage>
        <taxon>Bacteria</taxon>
        <taxon>Bacillati</taxon>
        <taxon>Actinomycetota</taxon>
        <taxon>Actinomycetes</taxon>
        <taxon>Micrococcales</taxon>
        <taxon>Brevibacteriaceae</taxon>
        <taxon>Brevibacterium</taxon>
    </lineage>
</organism>
<gene>
    <name evidence="3" type="ORF">GCM10022261_19740</name>
</gene>
<dbReference type="Proteomes" id="UP001501586">
    <property type="component" value="Unassembled WGS sequence"/>
</dbReference>
<accession>A0ABP8EKG6</accession>
<name>A0ABP8EKG6_9MICO</name>
<keyword evidence="1" id="KW-0328">Glycosyltransferase</keyword>
<evidence type="ECO:0000313" key="4">
    <source>
        <dbReference type="Proteomes" id="UP001501586"/>
    </source>
</evidence>
<dbReference type="SUPFAM" id="SSF53756">
    <property type="entry name" value="UDP-Glycosyltransferase/glycogen phosphorylase"/>
    <property type="match status" value="1"/>
</dbReference>
<evidence type="ECO:0000256" key="1">
    <source>
        <dbReference type="ARBA" id="ARBA00022676"/>
    </source>
</evidence>
<dbReference type="InterPro" id="IPR002201">
    <property type="entry name" value="Glyco_trans_9"/>
</dbReference>
<sequence>MDRPTVLALRALKLGDLLVAVPALRGLRAGFPDHRLVLACAEWLRPLVDLIGGIDELLPTPGLDDPLGMPPGVADVVVNLHGSGAESRDRLEALEAPRRIGHMAPGWDGPEWRDDIHERERWVRLINAHGVTGDALDYRLDPPDVDVSGFGAGPGSAIVHVGAFYASRHWPVDRFAAVVEDLVRRGKRVLLTGDKRERERAEQVAALVGEEFRGDGRVCNIAGTMSLTEFFAVIAGADIVVSADTGAAHLASAFGRPSVVLFGPAEPLHWGPPPGPHRVLTDESLRRGDVFADSPDPALLAVGVADVVREVDGLLR</sequence>
<dbReference type="RefSeq" id="WP_236866326.1">
    <property type="nucleotide sequence ID" value="NZ_BAABAZ010000006.1"/>
</dbReference>
<dbReference type="PANTHER" id="PTHR30160">
    <property type="entry name" value="TETRAACYLDISACCHARIDE 4'-KINASE-RELATED"/>
    <property type="match status" value="1"/>
</dbReference>
<evidence type="ECO:0000256" key="2">
    <source>
        <dbReference type="ARBA" id="ARBA00022679"/>
    </source>
</evidence>
<evidence type="ECO:0000313" key="3">
    <source>
        <dbReference type="EMBL" id="GAA4284443.1"/>
    </source>
</evidence>
<dbReference type="PANTHER" id="PTHR30160:SF1">
    <property type="entry name" value="LIPOPOLYSACCHARIDE 1,2-N-ACETYLGLUCOSAMINETRANSFERASE-RELATED"/>
    <property type="match status" value="1"/>
</dbReference>
<dbReference type="Gene3D" id="3.40.50.2000">
    <property type="entry name" value="Glycogen Phosphorylase B"/>
    <property type="match status" value="2"/>
</dbReference>
<dbReference type="CDD" id="cd03789">
    <property type="entry name" value="GT9_LPS_heptosyltransferase"/>
    <property type="match status" value="1"/>
</dbReference>
<protein>
    <submittedName>
        <fullName evidence="3">Glycosyltransferase family 9 protein</fullName>
    </submittedName>
</protein>
<dbReference type="Pfam" id="PF01075">
    <property type="entry name" value="Glyco_transf_9"/>
    <property type="match status" value="1"/>
</dbReference>
<dbReference type="EMBL" id="BAABAZ010000006">
    <property type="protein sequence ID" value="GAA4284443.1"/>
    <property type="molecule type" value="Genomic_DNA"/>
</dbReference>
<proteinExistence type="predicted"/>
<dbReference type="InterPro" id="IPR051199">
    <property type="entry name" value="LPS_LOS_Heptosyltrfase"/>
</dbReference>
<keyword evidence="2" id="KW-0808">Transferase</keyword>
<keyword evidence="4" id="KW-1185">Reference proteome</keyword>
<comment type="caution">
    <text evidence="3">The sequence shown here is derived from an EMBL/GenBank/DDBJ whole genome shotgun (WGS) entry which is preliminary data.</text>
</comment>
<reference evidence="4" key="1">
    <citation type="journal article" date="2019" name="Int. J. Syst. Evol. Microbiol.">
        <title>The Global Catalogue of Microorganisms (GCM) 10K type strain sequencing project: providing services to taxonomists for standard genome sequencing and annotation.</title>
        <authorList>
            <consortium name="The Broad Institute Genomics Platform"/>
            <consortium name="The Broad Institute Genome Sequencing Center for Infectious Disease"/>
            <person name="Wu L."/>
            <person name="Ma J."/>
        </authorList>
    </citation>
    <scope>NUCLEOTIDE SEQUENCE [LARGE SCALE GENOMIC DNA]</scope>
    <source>
        <strain evidence="4">JCM 17458</strain>
    </source>
</reference>